<feature type="active site" description="Charge relay system" evidence="5">
    <location>
        <position position="366"/>
    </location>
</feature>
<dbReference type="CDD" id="cd00146">
    <property type="entry name" value="PKD"/>
    <property type="match status" value="1"/>
</dbReference>
<dbReference type="InterPro" id="IPR000209">
    <property type="entry name" value="Peptidase_S8/S53_dom"/>
</dbReference>
<dbReference type="InterPro" id="IPR050131">
    <property type="entry name" value="Peptidase_S8_subtilisin-like"/>
</dbReference>
<dbReference type="PROSITE" id="PS50093">
    <property type="entry name" value="PKD"/>
    <property type="match status" value="1"/>
</dbReference>
<feature type="domain" description="PKD" evidence="7">
    <location>
        <begin position="429"/>
        <end position="512"/>
    </location>
</feature>
<name>A0ABU2D0S0_9EURY</name>
<evidence type="ECO:0000256" key="1">
    <source>
        <dbReference type="ARBA" id="ARBA00011073"/>
    </source>
</evidence>
<keyword evidence="4 5" id="KW-0720">Serine protease</keyword>
<dbReference type="RefSeq" id="WP_310575591.1">
    <property type="nucleotide sequence ID" value="NZ_JAVKPK010000022.1"/>
</dbReference>
<gene>
    <name evidence="8" type="ORF">RG963_07180</name>
</gene>
<dbReference type="Pfam" id="PF18911">
    <property type="entry name" value="PKD_4"/>
    <property type="match status" value="1"/>
</dbReference>
<keyword evidence="3 5" id="KW-0378">Hydrolase</keyword>
<organism evidence="8 9">
    <name type="scientific">Methanosarcina baikalica</name>
    <dbReference type="NCBI Taxonomy" id="3073890"/>
    <lineage>
        <taxon>Archaea</taxon>
        <taxon>Methanobacteriati</taxon>
        <taxon>Methanobacteriota</taxon>
        <taxon>Stenosarchaea group</taxon>
        <taxon>Methanomicrobia</taxon>
        <taxon>Methanosarcinales</taxon>
        <taxon>Methanosarcinaceae</taxon>
        <taxon>Methanosarcina</taxon>
    </lineage>
</organism>
<dbReference type="PROSITE" id="PS00138">
    <property type="entry name" value="SUBTILASE_SER"/>
    <property type="match status" value="1"/>
</dbReference>
<dbReference type="InterPro" id="IPR023827">
    <property type="entry name" value="Peptidase_S8_Asp-AS"/>
</dbReference>
<comment type="caution">
    <text evidence="8">The sequence shown here is derived from an EMBL/GenBank/DDBJ whole genome shotgun (WGS) entry which is preliminary data.</text>
</comment>
<dbReference type="InterPro" id="IPR023828">
    <property type="entry name" value="Peptidase_S8_Ser-AS"/>
</dbReference>
<sequence length="521" mass="54312">MNSNDKISTSLSSKIAETSASEQIPVIILLADQHIAFNTANGKSQIESDQKNIIKFLENEKSNNKVKEIKPIKIVNAVAASVTPEVLASLAERPDVWKIELDEVVSIIGQSETSSAEIEASTTPQNTISANAWGIDKIGAPAVWQRGINGKGITVAVVDTGIDAKHPDLDDLDDNANTNDPKVVGWIDYINSQSSPYDDHGHGTHVSGTISGTGANGVQTGVAPGTQLIAAKVFDAYGSGYSSDVILAFEWAVNNKARIISYSGGSSSHSSAYTTTINNVVAAGVIPVIAAGNSGPGSSTISCPGDEINSFTVGATDSFDVIAYFSSRGPVTLDGQTYVKPDFSAPGVSVTSTVPGGGYEAWSGTSMATPHVSGTVALMLEKTPTLTPSAAKQKLESTAVDLGSVGKDNDYGSGRINASKAVGGDTILPVAKFSATPTSGKAPLTVAFTDKSTGTPTKWKWTFGDGTTSTAKNPKHKYLVEGNYTVSLKVTNDVGSNTKTVKNYIKVTPTNTRPGIYSKNK</sequence>
<dbReference type="Pfam" id="PF00082">
    <property type="entry name" value="Peptidase_S8"/>
    <property type="match status" value="1"/>
</dbReference>
<dbReference type="InterPro" id="IPR013783">
    <property type="entry name" value="Ig-like_fold"/>
</dbReference>
<dbReference type="InterPro" id="IPR035986">
    <property type="entry name" value="PKD_dom_sf"/>
</dbReference>
<accession>A0ABU2D0S0</accession>
<dbReference type="Proteomes" id="UP001246244">
    <property type="component" value="Unassembled WGS sequence"/>
</dbReference>
<reference evidence="9" key="1">
    <citation type="submission" date="2023-07" db="EMBL/GenBank/DDBJ databases">
        <title>Whole-genome sequencing of a new Methanosarcina sp. Z-7115.</title>
        <authorList>
            <person name="Zhilina T.N."/>
            <person name="Merkel A.Y."/>
        </authorList>
    </citation>
    <scope>NUCLEOTIDE SEQUENCE [LARGE SCALE GENOMIC DNA]</scope>
    <source>
        <strain evidence="9">Z-7115</strain>
    </source>
</reference>
<dbReference type="InterPro" id="IPR015500">
    <property type="entry name" value="Peptidase_S8_subtilisin-rel"/>
</dbReference>
<protein>
    <submittedName>
        <fullName evidence="8">S8 family serine peptidase</fullName>
    </submittedName>
</protein>
<dbReference type="PANTHER" id="PTHR43806:SF11">
    <property type="entry name" value="CEREVISIN-RELATED"/>
    <property type="match status" value="1"/>
</dbReference>
<dbReference type="EMBL" id="JAVKPK010000022">
    <property type="protein sequence ID" value="MDR7665564.1"/>
    <property type="molecule type" value="Genomic_DNA"/>
</dbReference>
<evidence type="ECO:0000256" key="4">
    <source>
        <dbReference type="ARBA" id="ARBA00022825"/>
    </source>
</evidence>
<comment type="similarity">
    <text evidence="1 5 6">Belongs to the peptidase S8 family.</text>
</comment>
<evidence type="ECO:0000313" key="9">
    <source>
        <dbReference type="Proteomes" id="UP001246244"/>
    </source>
</evidence>
<evidence type="ECO:0000256" key="3">
    <source>
        <dbReference type="ARBA" id="ARBA00022801"/>
    </source>
</evidence>
<evidence type="ECO:0000256" key="2">
    <source>
        <dbReference type="ARBA" id="ARBA00022670"/>
    </source>
</evidence>
<proteinExistence type="inferred from homology"/>
<dbReference type="PRINTS" id="PR00723">
    <property type="entry name" value="SUBTILISIN"/>
</dbReference>
<evidence type="ECO:0000256" key="6">
    <source>
        <dbReference type="RuleBase" id="RU003355"/>
    </source>
</evidence>
<feature type="active site" description="Charge relay system" evidence="5">
    <location>
        <position position="159"/>
    </location>
</feature>
<feature type="active site" description="Charge relay system" evidence="5">
    <location>
        <position position="202"/>
    </location>
</feature>
<evidence type="ECO:0000259" key="7">
    <source>
        <dbReference type="PROSITE" id="PS50093"/>
    </source>
</evidence>
<dbReference type="PROSITE" id="PS51892">
    <property type="entry name" value="SUBTILASE"/>
    <property type="match status" value="1"/>
</dbReference>
<evidence type="ECO:0000313" key="8">
    <source>
        <dbReference type="EMBL" id="MDR7665564.1"/>
    </source>
</evidence>
<dbReference type="PROSITE" id="PS00137">
    <property type="entry name" value="SUBTILASE_HIS"/>
    <property type="match status" value="1"/>
</dbReference>
<dbReference type="PROSITE" id="PS00136">
    <property type="entry name" value="SUBTILASE_ASP"/>
    <property type="match status" value="1"/>
</dbReference>
<keyword evidence="9" id="KW-1185">Reference proteome</keyword>
<dbReference type="SUPFAM" id="SSF49299">
    <property type="entry name" value="PKD domain"/>
    <property type="match status" value="1"/>
</dbReference>
<dbReference type="InterPro" id="IPR022398">
    <property type="entry name" value="Peptidase_S8_His-AS"/>
</dbReference>
<dbReference type="SUPFAM" id="SSF52743">
    <property type="entry name" value="Subtilisin-like"/>
    <property type="match status" value="1"/>
</dbReference>
<dbReference type="SMART" id="SM00089">
    <property type="entry name" value="PKD"/>
    <property type="match status" value="1"/>
</dbReference>
<dbReference type="InterPro" id="IPR000601">
    <property type="entry name" value="PKD_dom"/>
</dbReference>
<keyword evidence="2 5" id="KW-0645">Protease</keyword>
<dbReference type="Gene3D" id="2.60.40.10">
    <property type="entry name" value="Immunoglobulins"/>
    <property type="match status" value="1"/>
</dbReference>
<dbReference type="Gene3D" id="3.40.50.200">
    <property type="entry name" value="Peptidase S8/S53 domain"/>
    <property type="match status" value="1"/>
</dbReference>
<dbReference type="PANTHER" id="PTHR43806">
    <property type="entry name" value="PEPTIDASE S8"/>
    <property type="match status" value="1"/>
</dbReference>
<dbReference type="InterPro" id="IPR036852">
    <property type="entry name" value="Peptidase_S8/S53_dom_sf"/>
</dbReference>
<dbReference type="InterPro" id="IPR022409">
    <property type="entry name" value="PKD/Chitinase_dom"/>
</dbReference>
<evidence type="ECO:0000256" key="5">
    <source>
        <dbReference type="PROSITE-ProRule" id="PRU01240"/>
    </source>
</evidence>